<dbReference type="InterPro" id="IPR052168">
    <property type="entry name" value="Cytochrome_b561_oxidase"/>
</dbReference>
<evidence type="ECO:0000256" key="4">
    <source>
        <dbReference type="ARBA" id="ARBA00022475"/>
    </source>
</evidence>
<feature type="transmembrane region" description="Helical" evidence="13">
    <location>
        <begin position="80"/>
        <end position="103"/>
    </location>
</feature>
<keyword evidence="7" id="KW-0479">Metal-binding</keyword>
<proteinExistence type="inferred from homology"/>
<dbReference type="InterPro" id="IPR016174">
    <property type="entry name" value="Di-haem_cyt_TM"/>
</dbReference>
<reference evidence="15 16" key="1">
    <citation type="submission" date="2020-01" db="EMBL/GenBank/DDBJ databases">
        <title>Sphingomonas sp. C33 whole genome sequece.</title>
        <authorList>
            <person name="Park C."/>
        </authorList>
    </citation>
    <scope>NUCLEOTIDE SEQUENCE [LARGE SCALE GENOMIC DNA]</scope>
    <source>
        <strain evidence="15 16">C33</strain>
    </source>
</reference>
<dbReference type="Proteomes" id="UP000464468">
    <property type="component" value="Chromosome"/>
</dbReference>
<accession>A0A7Z2S6U0</accession>
<evidence type="ECO:0000256" key="8">
    <source>
        <dbReference type="ARBA" id="ARBA00022982"/>
    </source>
</evidence>
<keyword evidence="9 13" id="KW-1133">Transmembrane helix</keyword>
<dbReference type="GO" id="GO:0022904">
    <property type="term" value="P:respiratory electron transport chain"/>
    <property type="evidence" value="ECO:0007669"/>
    <property type="project" value="InterPro"/>
</dbReference>
<evidence type="ECO:0000313" key="15">
    <source>
        <dbReference type="EMBL" id="QHL91858.1"/>
    </source>
</evidence>
<dbReference type="PANTHER" id="PTHR30529">
    <property type="entry name" value="CYTOCHROME B561"/>
    <property type="match status" value="1"/>
</dbReference>
<keyword evidence="5" id="KW-0349">Heme</keyword>
<keyword evidence="16" id="KW-1185">Reference proteome</keyword>
<dbReference type="Pfam" id="PF01292">
    <property type="entry name" value="Ni_hydr_CYTB"/>
    <property type="match status" value="1"/>
</dbReference>
<sequence length="181" mass="19989">MRYSRGAMAFHWLIAALIILNIVGAVATEDMEGPVRGLAMGMHKAAGMTVLVLSVLRLGWRLGHRPPPLPAAIGRMTALAAHGVHALFYLLMFALPISGWLMISAASPRRPFNWFGLFDLPYLPVEGDKALQVVAHDAHELLFYLILALLVLHVAGALRHHFAHGRTFLFRMMPGQRRTGI</sequence>
<evidence type="ECO:0000256" key="3">
    <source>
        <dbReference type="ARBA" id="ARBA00022448"/>
    </source>
</evidence>
<dbReference type="Gene3D" id="1.20.950.20">
    <property type="entry name" value="Transmembrane di-heme cytochromes, Chain C"/>
    <property type="match status" value="1"/>
</dbReference>
<keyword evidence="4" id="KW-1003">Cell membrane</keyword>
<evidence type="ECO:0000256" key="7">
    <source>
        <dbReference type="ARBA" id="ARBA00022723"/>
    </source>
</evidence>
<organism evidence="15 16">
    <name type="scientific">Sphingomonas changnyeongensis</name>
    <dbReference type="NCBI Taxonomy" id="2698679"/>
    <lineage>
        <taxon>Bacteria</taxon>
        <taxon>Pseudomonadati</taxon>
        <taxon>Pseudomonadota</taxon>
        <taxon>Alphaproteobacteria</taxon>
        <taxon>Sphingomonadales</taxon>
        <taxon>Sphingomonadaceae</taxon>
        <taxon>Sphingomonas</taxon>
    </lineage>
</organism>
<evidence type="ECO:0000256" key="13">
    <source>
        <dbReference type="SAM" id="Phobius"/>
    </source>
</evidence>
<name>A0A7Z2S6U0_9SPHN</name>
<dbReference type="GO" id="GO:0046872">
    <property type="term" value="F:metal ion binding"/>
    <property type="evidence" value="ECO:0007669"/>
    <property type="project" value="UniProtKB-KW"/>
</dbReference>
<keyword evidence="11 13" id="KW-0472">Membrane</keyword>
<keyword evidence="8" id="KW-0249">Electron transport</keyword>
<gene>
    <name evidence="15" type="ORF">GVO57_07570</name>
</gene>
<evidence type="ECO:0000256" key="2">
    <source>
        <dbReference type="ARBA" id="ARBA00004651"/>
    </source>
</evidence>
<evidence type="ECO:0000313" key="16">
    <source>
        <dbReference type="Proteomes" id="UP000464468"/>
    </source>
</evidence>
<dbReference type="KEGG" id="schy:GVO57_07570"/>
<keyword evidence="3" id="KW-0813">Transport</keyword>
<dbReference type="SUPFAM" id="SSF81342">
    <property type="entry name" value="Transmembrane di-heme cytochromes"/>
    <property type="match status" value="1"/>
</dbReference>
<protein>
    <submittedName>
        <fullName evidence="15">Cytochrome b</fullName>
    </submittedName>
</protein>
<dbReference type="AlphaFoldDB" id="A0A7Z2S6U0"/>
<dbReference type="GO" id="GO:0020037">
    <property type="term" value="F:heme binding"/>
    <property type="evidence" value="ECO:0007669"/>
    <property type="project" value="TreeGrafter"/>
</dbReference>
<evidence type="ECO:0000256" key="6">
    <source>
        <dbReference type="ARBA" id="ARBA00022692"/>
    </source>
</evidence>
<evidence type="ECO:0000256" key="9">
    <source>
        <dbReference type="ARBA" id="ARBA00022989"/>
    </source>
</evidence>
<evidence type="ECO:0000256" key="1">
    <source>
        <dbReference type="ARBA" id="ARBA00001970"/>
    </source>
</evidence>
<feature type="transmembrane region" description="Helical" evidence="13">
    <location>
        <begin position="41"/>
        <end position="60"/>
    </location>
</feature>
<comment type="cofactor">
    <cofactor evidence="1">
        <name>heme b</name>
        <dbReference type="ChEBI" id="CHEBI:60344"/>
    </cofactor>
</comment>
<evidence type="ECO:0000256" key="12">
    <source>
        <dbReference type="ARBA" id="ARBA00037975"/>
    </source>
</evidence>
<dbReference type="GO" id="GO:0009055">
    <property type="term" value="F:electron transfer activity"/>
    <property type="evidence" value="ECO:0007669"/>
    <property type="project" value="InterPro"/>
</dbReference>
<feature type="transmembrane region" description="Helical" evidence="13">
    <location>
        <begin position="141"/>
        <end position="162"/>
    </location>
</feature>
<dbReference type="EMBL" id="CP047895">
    <property type="protein sequence ID" value="QHL91858.1"/>
    <property type="molecule type" value="Genomic_DNA"/>
</dbReference>
<evidence type="ECO:0000256" key="10">
    <source>
        <dbReference type="ARBA" id="ARBA00023004"/>
    </source>
</evidence>
<comment type="subcellular location">
    <subcellularLocation>
        <location evidence="2">Cell membrane</location>
        <topology evidence="2">Multi-pass membrane protein</topology>
    </subcellularLocation>
</comment>
<feature type="domain" description="Cytochrome b561 bacterial/Ni-hydrogenase" evidence="14">
    <location>
        <begin position="2"/>
        <end position="175"/>
    </location>
</feature>
<evidence type="ECO:0000256" key="11">
    <source>
        <dbReference type="ARBA" id="ARBA00023136"/>
    </source>
</evidence>
<dbReference type="GO" id="GO:0005886">
    <property type="term" value="C:plasma membrane"/>
    <property type="evidence" value="ECO:0007669"/>
    <property type="project" value="UniProtKB-SubCell"/>
</dbReference>
<evidence type="ECO:0000259" key="14">
    <source>
        <dbReference type="Pfam" id="PF01292"/>
    </source>
</evidence>
<evidence type="ECO:0000256" key="5">
    <source>
        <dbReference type="ARBA" id="ARBA00022617"/>
    </source>
</evidence>
<keyword evidence="10" id="KW-0408">Iron</keyword>
<dbReference type="InterPro" id="IPR011577">
    <property type="entry name" value="Cyt_b561_bac/Ni-Hgenase"/>
</dbReference>
<keyword evidence="6 13" id="KW-0812">Transmembrane</keyword>
<dbReference type="PANTHER" id="PTHR30529:SF1">
    <property type="entry name" value="CYTOCHROME B561 HOMOLOG 2"/>
    <property type="match status" value="1"/>
</dbReference>
<comment type="similarity">
    <text evidence="12">Belongs to the cytochrome b561 family.</text>
</comment>